<sequence>MLRIHFGPDDLGRVRLTPGPDPLAEAALSLPVLQNRWMGGIALDGWRQRTQRGMSPLMRPLLELAPADMGEYLPEAFLHAEYGATTLAESLESVWALPQKVWTAELECALDHRPVPQWFGDLHTADRSAARTVDQAFRSYYDKALAPYWSQVTACVQADRTRRTRTAAEQGVEHLLATLHPTVRWEPPVLHVPCMHNAGFHRDFHDVHLAGRGLTLTPSFFWPHPTARAHSADDEAPIDLCYPVALDLTAYQTVLAGPADPAGRGSGGLARLTALLGRTRARVLDAAADGGSTAQLARRAGVSPASASEHATVLREAGLLTTRRTGPSVHHTLTQLGQALLNGVT</sequence>
<proteinExistence type="predicted"/>
<reference evidence="5 6" key="1">
    <citation type="journal article" date="2015" name="Antonie Van Leeuwenhoek">
        <title>Streptomyces klenkii sp. nov., isolated from deep marine sediment.</title>
        <authorList>
            <person name="Veyisoglu A."/>
            <person name="Sahin N."/>
        </authorList>
    </citation>
    <scope>NUCLEOTIDE SEQUENCE [LARGE SCALE GENOMIC DNA]</scope>
    <source>
        <strain evidence="5 6">KCTC 29202</strain>
    </source>
</reference>
<protein>
    <submittedName>
        <fullName evidence="5">ArsR family transcriptional regulator</fullName>
    </submittedName>
</protein>
<dbReference type="InterPro" id="IPR036390">
    <property type="entry name" value="WH_DNA-bd_sf"/>
</dbReference>
<dbReference type="Gene3D" id="1.10.10.10">
    <property type="entry name" value="Winged helix-like DNA-binding domain superfamily/Winged helix DNA-binding domain"/>
    <property type="match status" value="1"/>
</dbReference>
<keyword evidence="6" id="KW-1185">Reference proteome</keyword>
<dbReference type="InterPro" id="IPR011991">
    <property type="entry name" value="ArsR-like_HTH"/>
</dbReference>
<dbReference type="PANTHER" id="PTHR43132">
    <property type="entry name" value="ARSENICAL RESISTANCE OPERON REPRESSOR ARSR-RELATED"/>
    <property type="match status" value="1"/>
</dbReference>
<evidence type="ECO:0000313" key="5">
    <source>
        <dbReference type="EMBL" id="RKN70788.1"/>
    </source>
</evidence>
<feature type="domain" description="HTH arsR-type" evidence="4">
    <location>
        <begin position="270"/>
        <end position="345"/>
    </location>
</feature>
<dbReference type="PANTHER" id="PTHR43132:SF8">
    <property type="entry name" value="HTH-TYPE TRANSCRIPTIONAL REGULATOR KMTR"/>
    <property type="match status" value="1"/>
</dbReference>
<dbReference type="InterPro" id="IPR036388">
    <property type="entry name" value="WH-like_DNA-bd_sf"/>
</dbReference>
<dbReference type="GO" id="GO:0003677">
    <property type="term" value="F:DNA binding"/>
    <property type="evidence" value="ECO:0007669"/>
    <property type="project" value="UniProtKB-KW"/>
</dbReference>
<name>A0A3B0BEL0_9ACTN</name>
<evidence type="ECO:0000313" key="6">
    <source>
        <dbReference type="Proteomes" id="UP000270343"/>
    </source>
</evidence>
<evidence type="ECO:0000256" key="1">
    <source>
        <dbReference type="ARBA" id="ARBA00023015"/>
    </source>
</evidence>
<dbReference type="InterPro" id="IPR001845">
    <property type="entry name" value="HTH_ArsR_DNA-bd_dom"/>
</dbReference>
<gene>
    <name evidence="5" type="ORF">D7231_17945</name>
</gene>
<dbReference type="RefSeq" id="WP_120756500.1">
    <property type="nucleotide sequence ID" value="NZ_JBFADQ010000010.1"/>
</dbReference>
<keyword evidence="2" id="KW-0238">DNA-binding</keyword>
<dbReference type="SUPFAM" id="SSF46785">
    <property type="entry name" value="Winged helix' DNA-binding domain"/>
    <property type="match status" value="1"/>
</dbReference>
<comment type="caution">
    <text evidence="5">The sequence shown here is derived from an EMBL/GenBank/DDBJ whole genome shotgun (WGS) entry which is preliminary data.</text>
</comment>
<evidence type="ECO:0000256" key="3">
    <source>
        <dbReference type="ARBA" id="ARBA00023163"/>
    </source>
</evidence>
<dbReference type="GO" id="GO:0003700">
    <property type="term" value="F:DNA-binding transcription factor activity"/>
    <property type="evidence" value="ECO:0007669"/>
    <property type="project" value="InterPro"/>
</dbReference>
<dbReference type="EMBL" id="RBAM01000007">
    <property type="protein sequence ID" value="RKN70788.1"/>
    <property type="molecule type" value="Genomic_DNA"/>
</dbReference>
<organism evidence="5 6">
    <name type="scientific">Streptomyces klenkii</name>
    <dbReference type="NCBI Taxonomy" id="1420899"/>
    <lineage>
        <taxon>Bacteria</taxon>
        <taxon>Bacillati</taxon>
        <taxon>Actinomycetota</taxon>
        <taxon>Actinomycetes</taxon>
        <taxon>Kitasatosporales</taxon>
        <taxon>Streptomycetaceae</taxon>
        <taxon>Streptomyces</taxon>
    </lineage>
</organism>
<dbReference type="CDD" id="cd00090">
    <property type="entry name" value="HTH_ARSR"/>
    <property type="match status" value="1"/>
</dbReference>
<dbReference type="SMART" id="SM00418">
    <property type="entry name" value="HTH_ARSR"/>
    <property type="match status" value="1"/>
</dbReference>
<dbReference type="Proteomes" id="UP000270343">
    <property type="component" value="Unassembled WGS sequence"/>
</dbReference>
<keyword evidence="3" id="KW-0804">Transcription</keyword>
<evidence type="ECO:0000256" key="2">
    <source>
        <dbReference type="ARBA" id="ARBA00023125"/>
    </source>
</evidence>
<dbReference type="OrthoDB" id="3808065at2"/>
<dbReference type="AlphaFoldDB" id="A0A3B0BEL0"/>
<accession>A0A3B0BEL0</accession>
<keyword evidence="1" id="KW-0805">Transcription regulation</keyword>
<dbReference type="InterPro" id="IPR051011">
    <property type="entry name" value="Metal_resp_trans_reg"/>
</dbReference>
<evidence type="ECO:0000259" key="4">
    <source>
        <dbReference type="SMART" id="SM00418"/>
    </source>
</evidence>